<feature type="binding site" evidence="8">
    <location>
        <position position="107"/>
    </location>
    <ligand>
        <name>GTP</name>
        <dbReference type="ChEBI" id="CHEBI:37565"/>
    </ligand>
</feature>
<evidence type="ECO:0000256" key="7">
    <source>
        <dbReference type="ARBA" id="ARBA00023150"/>
    </source>
</evidence>
<evidence type="ECO:0000256" key="2">
    <source>
        <dbReference type="ARBA" id="ARBA00022679"/>
    </source>
</evidence>
<gene>
    <name evidence="8" type="primary">mobA</name>
    <name evidence="10" type="ORF">PY091_00715</name>
</gene>
<dbReference type="SUPFAM" id="SSF53448">
    <property type="entry name" value="Nucleotide-diphospho-sugar transferases"/>
    <property type="match status" value="1"/>
</dbReference>
<keyword evidence="4 8" id="KW-0547">Nucleotide-binding</keyword>
<comment type="subcellular location">
    <subcellularLocation>
        <location evidence="8">Cytoplasm</location>
    </subcellularLocation>
</comment>
<keyword evidence="3 8" id="KW-0479">Metal-binding</keyword>
<evidence type="ECO:0000256" key="1">
    <source>
        <dbReference type="ARBA" id="ARBA00022490"/>
    </source>
</evidence>
<evidence type="ECO:0000313" key="10">
    <source>
        <dbReference type="EMBL" id="MDF0705714.1"/>
    </source>
</evidence>
<dbReference type="InterPro" id="IPR013482">
    <property type="entry name" value="Molybde_CF_guanTrfase"/>
</dbReference>
<keyword evidence="10" id="KW-0548">Nucleotidyltransferase</keyword>
<organism evidence="10 11">
    <name type="scientific">Flagellimonas okinawensis</name>
    <dbReference type="NCBI Taxonomy" id="3031324"/>
    <lineage>
        <taxon>Bacteria</taxon>
        <taxon>Pseudomonadati</taxon>
        <taxon>Bacteroidota</taxon>
        <taxon>Flavobacteriia</taxon>
        <taxon>Flavobacteriales</taxon>
        <taxon>Flavobacteriaceae</taxon>
        <taxon>Flagellimonas</taxon>
    </lineage>
</organism>
<evidence type="ECO:0000256" key="3">
    <source>
        <dbReference type="ARBA" id="ARBA00022723"/>
    </source>
</evidence>
<feature type="binding site" evidence="8">
    <location>
        <position position="107"/>
    </location>
    <ligand>
        <name>Mg(2+)</name>
        <dbReference type="ChEBI" id="CHEBI:18420"/>
    </ligand>
</feature>
<name>A0ABT5XIL1_9FLAO</name>
<evidence type="ECO:0000256" key="8">
    <source>
        <dbReference type="HAMAP-Rule" id="MF_00316"/>
    </source>
</evidence>
<keyword evidence="11" id="KW-1185">Reference proteome</keyword>
<dbReference type="InterPro" id="IPR025877">
    <property type="entry name" value="MobA-like_NTP_Trfase"/>
</dbReference>
<feature type="binding site" evidence="8">
    <location>
        <begin position="20"/>
        <end position="22"/>
    </location>
    <ligand>
        <name>GTP</name>
        <dbReference type="ChEBI" id="CHEBI:37565"/>
    </ligand>
</feature>
<proteinExistence type="inferred from homology"/>
<dbReference type="PANTHER" id="PTHR19136:SF81">
    <property type="entry name" value="MOLYBDENUM COFACTOR GUANYLYLTRANSFERASE"/>
    <property type="match status" value="1"/>
</dbReference>
<evidence type="ECO:0000313" key="11">
    <source>
        <dbReference type="Proteomes" id="UP001217083"/>
    </source>
</evidence>
<protein>
    <recommendedName>
        <fullName evidence="8">Probable molybdenum cofactor guanylyltransferase</fullName>
        <shortName evidence="8">MoCo guanylyltransferase</shortName>
        <ecNumber evidence="8">2.7.7.77</ecNumber>
    </recommendedName>
    <alternativeName>
        <fullName evidence="8">GTP:molybdopterin guanylyltransferase</fullName>
    </alternativeName>
    <alternativeName>
        <fullName evidence="8">Mo-MPT guanylyltransferase</fullName>
    </alternativeName>
    <alternativeName>
        <fullName evidence="8">Molybdopterin guanylyltransferase</fullName>
    </alternativeName>
    <alternativeName>
        <fullName evidence="8">Molybdopterin-guanine dinucleotide synthase</fullName>
        <shortName evidence="8">MGD synthase</shortName>
    </alternativeName>
</protein>
<dbReference type="EMBL" id="JARFVA010000001">
    <property type="protein sequence ID" value="MDF0705714.1"/>
    <property type="molecule type" value="Genomic_DNA"/>
</dbReference>
<keyword evidence="6 8" id="KW-0342">GTP-binding</keyword>
<dbReference type="Proteomes" id="UP001217083">
    <property type="component" value="Unassembled WGS sequence"/>
</dbReference>
<dbReference type="Gene3D" id="3.90.550.10">
    <property type="entry name" value="Spore Coat Polysaccharide Biosynthesis Protein SpsA, Chain A"/>
    <property type="match status" value="1"/>
</dbReference>
<comment type="function">
    <text evidence="8">Transfers a GMP moiety from GTP to Mo-molybdopterin (Mo-MPT) cofactor (Moco or molybdenum cofactor) to form Mo-molybdopterin guanine dinucleotide (Mo-MGD) cofactor.</text>
</comment>
<dbReference type="InterPro" id="IPR029044">
    <property type="entry name" value="Nucleotide-diphossugar_trans"/>
</dbReference>
<comment type="cofactor">
    <cofactor evidence="8">
        <name>Mg(2+)</name>
        <dbReference type="ChEBI" id="CHEBI:18420"/>
    </cofactor>
</comment>
<evidence type="ECO:0000259" key="9">
    <source>
        <dbReference type="Pfam" id="PF12804"/>
    </source>
</evidence>
<accession>A0ABT5XIL1</accession>
<keyword evidence="1 8" id="KW-0963">Cytoplasm</keyword>
<sequence>MKSTWSTSANNNPKLYGLVLSGGASSRMGKDKGLVEYHGIPQREYVYALLNQLCDEVFLSVREQQLHGVPNDFNTIVDQDKHSGPFNGILSAFSAHRNVGWLVLACDLPLMDRETLLQLIHARDSGKSATAFKNLETGEPEPLACIWEKKGLEKALVFLQQSDYASPKKFLMQTDIKLVHANRTDALLNANSPSDYAYVKKKLLEQEGG</sequence>
<dbReference type="GO" id="GO:0016779">
    <property type="term" value="F:nucleotidyltransferase activity"/>
    <property type="evidence" value="ECO:0007669"/>
    <property type="project" value="UniProtKB-KW"/>
</dbReference>
<comment type="caution">
    <text evidence="8">Lacks conserved residue(s) required for the propagation of feature annotation.</text>
</comment>
<feature type="binding site" evidence="8">
    <location>
        <position position="78"/>
    </location>
    <ligand>
        <name>GTP</name>
        <dbReference type="ChEBI" id="CHEBI:37565"/>
    </ligand>
</feature>
<dbReference type="PANTHER" id="PTHR19136">
    <property type="entry name" value="MOLYBDENUM COFACTOR GUANYLYLTRANSFERASE"/>
    <property type="match status" value="1"/>
</dbReference>
<reference evidence="10 11" key="1">
    <citation type="submission" date="2023-03" db="EMBL/GenBank/DDBJ databases">
        <title>Muricauda XX sp. nov. and Muricauda XXX sp. nov., two novel species isolated from Okinawa Trough.</title>
        <authorList>
            <person name="Cao W."/>
            <person name="Deng X."/>
        </authorList>
    </citation>
    <scope>NUCLEOTIDE SEQUENCE [LARGE SCALE GENOMIC DNA]</scope>
    <source>
        <strain evidence="10 11">81s02</strain>
    </source>
</reference>
<evidence type="ECO:0000256" key="4">
    <source>
        <dbReference type="ARBA" id="ARBA00022741"/>
    </source>
</evidence>
<dbReference type="CDD" id="cd02503">
    <property type="entry name" value="MobA"/>
    <property type="match status" value="1"/>
</dbReference>
<dbReference type="EC" id="2.7.7.77" evidence="8"/>
<keyword evidence="2 8" id="KW-0808">Transferase</keyword>
<comment type="domain">
    <text evidence="8">The N-terminal domain determines nucleotide recognition and specific binding, while the C-terminal domain determines the specific binding to the target protein.</text>
</comment>
<feature type="binding site" evidence="8">
    <location>
        <position position="32"/>
    </location>
    <ligand>
        <name>GTP</name>
        <dbReference type="ChEBI" id="CHEBI:37565"/>
    </ligand>
</feature>
<dbReference type="RefSeq" id="WP_275647831.1">
    <property type="nucleotide sequence ID" value="NZ_JARFVA010000001.1"/>
</dbReference>
<keyword evidence="5 8" id="KW-0460">Magnesium</keyword>
<dbReference type="HAMAP" id="MF_00316">
    <property type="entry name" value="MobA"/>
    <property type="match status" value="1"/>
</dbReference>
<evidence type="ECO:0000256" key="6">
    <source>
        <dbReference type="ARBA" id="ARBA00023134"/>
    </source>
</evidence>
<dbReference type="Pfam" id="PF12804">
    <property type="entry name" value="NTP_transf_3"/>
    <property type="match status" value="1"/>
</dbReference>
<feature type="domain" description="MobA-like NTP transferase" evidence="9">
    <location>
        <begin position="17"/>
        <end position="160"/>
    </location>
</feature>
<comment type="caution">
    <text evidence="10">The sequence shown here is derived from an EMBL/GenBank/DDBJ whole genome shotgun (WGS) entry which is preliminary data.</text>
</comment>
<evidence type="ECO:0000256" key="5">
    <source>
        <dbReference type="ARBA" id="ARBA00022842"/>
    </source>
</evidence>
<comment type="similarity">
    <text evidence="8">Belongs to the MobA family.</text>
</comment>
<comment type="catalytic activity">
    <reaction evidence="8">
        <text>Mo-molybdopterin + GTP + H(+) = Mo-molybdopterin guanine dinucleotide + diphosphate</text>
        <dbReference type="Rhea" id="RHEA:34243"/>
        <dbReference type="ChEBI" id="CHEBI:15378"/>
        <dbReference type="ChEBI" id="CHEBI:33019"/>
        <dbReference type="ChEBI" id="CHEBI:37565"/>
        <dbReference type="ChEBI" id="CHEBI:71302"/>
        <dbReference type="ChEBI" id="CHEBI:71310"/>
        <dbReference type="EC" id="2.7.7.77"/>
    </reaction>
</comment>
<keyword evidence="7 8" id="KW-0501">Molybdenum cofactor biosynthesis</keyword>